<dbReference type="InterPro" id="IPR007145">
    <property type="entry name" value="MAP65_Ase1_PRC1"/>
</dbReference>
<evidence type="ECO:0000313" key="3">
    <source>
        <dbReference type="EMBL" id="CAL1540533.1"/>
    </source>
</evidence>
<evidence type="ECO:0000313" key="4">
    <source>
        <dbReference type="Proteomes" id="UP001497497"/>
    </source>
</evidence>
<dbReference type="GO" id="GO:1990023">
    <property type="term" value="C:mitotic spindle midzone"/>
    <property type="evidence" value="ECO:0007669"/>
    <property type="project" value="TreeGrafter"/>
</dbReference>
<feature type="coiled-coil region" evidence="1">
    <location>
        <begin position="331"/>
        <end position="358"/>
    </location>
</feature>
<gene>
    <name evidence="3" type="ORF">GSLYS_00014182001</name>
</gene>
<feature type="compositionally biased region" description="Basic residues" evidence="2">
    <location>
        <begin position="543"/>
        <end position="554"/>
    </location>
</feature>
<dbReference type="PANTHER" id="PTHR19321:SF41">
    <property type="entry name" value="FASCETTO-RELATED"/>
    <property type="match status" value="1"/>
</dbReference>
<keyword evidence="1" id="KW-0175">Coiled coil</keyword>
<protein>
    <recommendedName>
        <fullName evidence="5">Protein regulator of cytokinesis 1-like</fullName>
    </recommendedName>
</protein>
<feature type="compositionally biased region" description="Polar residues" evidence="2">
    <location>
        <begin position="574"/>
        <end position="586"/>
    </location>
</feature>
<feature type="compositionally biased region" description="Polar residues" evidence="2">
    <location>
        <begin position="508"/>
        <end position="520"/>
    </location>
</feature>
<reference evidence="3 4" key="1">
    <citation type="submission" date="2024-04" db="EMBL/GenBank/DDBJ databases">
        <authorList>
            <consortium name="Genoscope - CEA"/>
            <person name="William W."/>
        </authorList>
    </citation>
    <scope>NUCLEOTIDE SEQUENCE [LARGE SCALE GENOMIC DNA]</scope>
</reference>
<dbReference type="AlphaFoldDB" id="A0AAV2I2Y5"/>
<accession>A0AAV2I2Y5</accession>
<name>A0AAV2I2Y5_LYMST</name>
<evidence type="ECO:0008006" key="5">
    <source>
        <dbReference type="Google" id="ProtNLM"/>
    </source>
</evidence>
<organism evidence="3 4">
    <name type="scientific">Lymnaea stagnalis</name>
    <name type="common">Great pond snail</name>
    <name type="synonym">Helix stagnalis</name>
    <dbReference type="NCBI Taxonomy" id="6523"/>
    <lineage>
        <taxon>Eukaryota</taxon>
        <taxon>Metazoa</taxon>
        <taxon>Spiralia</taxon>
        <taxon>Lophotrochozoa</taxon>
        <taxon>Mollusca</taxon>
        <taxon>Gastropoda</taxon>
        <taxon>Heterobranchia</taxon>
        <taxon>Euthyneura</taxon>
        <taxon>Panpulmonata</taxon>
        <taxon>Hygrophila</taxon>
        <taxon>Lymnaeoidea</taxon>
        <taxon>Lymnaeidae</taxon>
        <taxon>Lymnaea</taxon>
    </lineage>
</organism>
<dbReference type="PANTHER" id="PTHR19321">
    <property type="entry name" value="PROTEIN REGULATOR OF CYTOKINESIS 1 PRC1-RELATED"/>
    <property type="match status" value="1"/>
</dbReference>
<comment type="caution">
    <text evidence="3">The sequence shown here is derived from an EMBL/GenBank/DDBJ whole genome shotgun (WGS) entry which is preliminary data.</text>
</comment>
<sequence>MDVPGNTSPCREQTRFAFSKVIDTSLQELYRIWDKMGIDESQKKARGDTAVIHVRNLMQDMVKEEVLLMNKVEKTIEDFSEKLAQLCDELSLPQVKLPGNMTMVQKEKILRQKVETMNKEKNDRLTKYKDLHTRDQYLCDVMLTTPYYIPSGTVPTLEQLKEMEKHVVNLNAERDKRYAELVSTKAKIIELYHTMENDPDTTLGRDLICEDDDHLSLSSKNMEDLKRLWEELSKKDSEMKQETADLWDKLKALWNRLETPDIDREAFELNHEGHGRKVISALKEQIAACELLKFQNMQRFIDGIRNELVSWYEKCFFSNEQREKFTAYTKAECTEELLKAHEDELEKLRQYYNLHKDLLEKIARREELFKNMLVFEEKASDPNRFFNDRGGKLLQEEKARKKLMKDLPKVEEDVGESISKWEKESGKEFLVNGMRFPQYVEKQWEDFHLHKEQQKQSRLKARAKQTQDEMLYGSKSVSQTPSKRKVPSVTTPSRTPLKARKLNEMPKTPNTTSRLPNYHSTLVMHSPFGRQPLYTPKTPHNTSGKKRRSVRLMKRAATERKGNNSRRKSREVFSHTTVSSEDHGTSTLASHGSYHDFAIGLSRPHCRSSVVPSANLTSKPKY</sequence>
<dbReference type="EMBL" id="CAXITT010000386">
    <property type="protein sequence ID" value="CAL1540533.1"/>
    <property type="molecule type" value="Genomic_DNA"/>
</dbReference>
<dbReference type="Pfam" id="PF03999">
    <property type="entry name" value="MAP65_ASE1"/>
    <property type="match status" value="1"/>
</dbReference>
<evidence type="ECO:0000256" key="1">
    <source>
        <dbReference type="SAM" id="Coils"/>
    </source>
</evidence>
<proteinExistence type="predicted"/>
<dbReference type="GO" id="GO:0051256">
    <property type="term" value="P:mitotic spindle midzone assembly"/>
    <property type="evidence" value="ECO:0007669"/>
    <property type="project" value="TreeGrafter"/>
</dbReference>
<dbReference type="Proteomes" id="UP001497497">
    <property type="component" value="Unassembled WGS sequence"/>
</dbReference>
<keyword evidence="4" id="KW-1185">Reference proteome</keyword>
<evidence type="ECO:0000256" key="2">
    <source>
        <dbReference type="SAM" id="MobiDB-lite"/>
    </source>
</evidence>
<dbReference type="GO" id="GO:0005737">
    <property type="term" value="C:cytoplasm"/>
    <property type="evidence" value="ECO:0007669"/>
    <property type="project" value="TreeGrafter"/>
</dbReference>
<feature type="region of interest" description="Disordered" evidence="2">
    <location>
        <begin position="451"/>
        <end position="586"/>
    </location>
</feature>
<dbReference type="Gene3D" id="1.20.58.1520">
    <property type="match status" value="1"/>
</dbReference>
<dbReference type="GO" id="GO:0008017">
    <property type="term" value="F:microtubule binding"/>
    <property type="evidence" value="ECO:0007669"/>
    <property type="project" value="InterPro"/>
</dbReference>